<reference evidence="2 3" key="1">
    <citation type="submission" date="2020-08" db="EMBL/GenBank/DDBJ databases">
        <title>Genomic Encyclopedia of Type Strains, Phase IV (KMG-IV): sequencing the most valuable type-strain genomes for metagenomic binning, comparative biology and taxonomic classification.</title>
        <authorList>
            <person name="Goeker M."/>
        </authorList>
    </citation>
    <scope>NUCLEOTIDE SEQUENCE [LARGE SCALE GENOMIC DNA]</scope>
    <source>
        <strain evidence="2 3">DSM 27471</strain>
    </source>
</reference>
<evidence type="ECO:0000256" key="1">
    <source>
        <dbReference type="SAM" id="Phobius"/>
    </source>
</evidence>
<keyword evidence="1" id="KW-1133">Transmembrane helix</keyword>
<sequence length="118" mass="13555">MQWNETKRTQILKGIYGLGYILLIIGTILYFEKQAVAPFLFSLGAVFLLVVRIILPIDSVNFKTKRLNTIHAFATLILLASAYGMFVHYYLWIAGLCLSTLIDLYVSFRLPKHNQQEE</sequence>
<evidence type="ECO:0000313" key="3">
    <source>
        <dbReference type="Proteomes" id="UP000544222"/>
    </source>
</evidence>
<evidence type="ECO:0000313" key="2">
    <source>
        <dbReference type="EMBL" id="MBB3187040.1"/>
    </source>
</evidence>
<dbReference type="AlphaFoldDB" id="A0A7W5H1U1"/>
<feature type="transmembrane region" description="Helical" evidence="1">
    <location>
        <begin position="67"/>
        <end position="83"/>
    </location>
</feature>
<name>A0A7W5H1U1_9PORP</name>
<comment type="caution">
    <text evidence="2">The sequence shown here is derived from an EMBL/GenBank/DDBJ whole genome shotgun (WGS) entry which is preliminary data.</text>
</comment>
<protein>
    <submittedName>
        <fullName evidence="2">Biotin synthase-like enzyme</fullName>
    </submittedName>
</protein>
<keyword evidence="3" id="KW-1185">Reference proteome</keyword>
<proteinExistence type="predicted"/>
<accession>A0A7W5H1U1</accession>
<keyword evidence="1" id="KW-0472">Membrane</keyword>
<keyword evidence="1" id="KW-0812">Transmembrane</keyword>
<gene>
    <name evidence="2" type="ORF">FHX64_001203</name>
</gene>
<dbReference type="Proteomes" id="UP000544222">
    <property type="component" value="Unassembled WGS sequence"/>
</dbReference>
<feature type="transmembrane region" description="Helical" evidence="1">
    <location>
        <begin position="12"/>
        <end position="31"/>
    </location>
</feature>
<dbReference type="RefSeq" id="WP_183412854.1">
    <property type="nucleotide sequence ID" value="NZ_JACHYB010000001.1"/>
</dbReference>
<feature type="transmembrane region" description="Helical" evidence="1">
    <location>
        <begin position="37"/>
        <end position="55"/>
    </location>
</feature>
<dbReference type="EMBL" id="JACHYB010000001">
    <property type="protein sequence ID" value="MBB3187040.1"/>
    <property type="molecule type" value="Genomic_DNA"/>
</dbReference>
<organism evidence="2 3">
    <name type="scientific">Microbacter margulisiae</name>
    <dbReference type="NCBI Taxonomy" id="1350067"/>
    <lineage>
        <taxon>Bacteria</taxon>
        <taxon>Pseudomonadati</taxon>
        <taxon>Bacteroidota</taxon>
        <taxon>Bacteroidia</taxon>
        <taxon>Bacteroidales</taxon>
        <taxon>Porphyromonadaceae</taxon>
        <taxon>Microbacter</taxon>
    </lineage>
</organism>